<keyword evidence="4" id="KW-1185">Reference proteome</keyword>
<evidence type="ECO:0000259" key="2">
    <source>
        <dbReference type="PROSITE" id="PS51746"/>
    </source>
</evidence>
<dbReference type="Proteomes" id="UP000250222">
    <property type="component" value="Unassembled WGS sequence"/>
</dbReference>
<protein>
    <submittedName>
        <fullName evidence="3">Protein phosphatase</fullName>
    </submittedName>
</protein>
<accession>A0A2Y8ZWH2</accession>
<proteinExistence type="predicted"/>
<dbReference type="PANTHER" id="PTHR47992">
    <property type="entry name" value="PROTEIN PHOSPHATASE"/>
    <property type="match status" value="1"/>
</dbReference>
<dbReference type="InterPro" id="IPR015655">
    <property type="entry name" value="PP2C"/>
</dbReference>
<dbReference type="Gene3D" id="3.60.40.10">
    <property type="entry name" value="PPM-type phosphatase domain"/>
    <property type="match status" value="1"/>
</dbReference>
<evidence type="ECO:0000313" key="4">
    <source>
        <dbReference type="Proteomes" id="UP000250222"/>
    </source>
</evidence>
<dbReference type="SUPFAM" id="SSF81606">
    <property type="entry name" value="PP2C-like"/>
    <property type="match status" value="1"/>
</dbReference>
<evidence type="ECO:0000256" key="1">
    <source>
        <dbReference type="SAM" id="MobiDB-lite"/>
    </source>
</evidence>
<dbReference type="SMART" id="SM00331">
    <property type="entry name" value="PP2C_SIG"/>
    <property type="match status" value="1"/>
</dbReference>
<dbReference type="OrthoDB" id="9801841at2"/>
<evidence type="ECO:0000313" key="3">
    <source>
        <dbReference type="EMBL" id="SSA36434.1"/>
    </source>
</evidence>
<dbReference type="Pfam" id="PF13672">
    <property type="entry name" value="PP2C_2"/>
    <property type="match status" value="1"/>
</dbReference>
<dbReference type="GO" id="GO:0004722">
    <property type="term" value="F:protein serine/threonine phosphatase activity"/>
    <property type="evidence" value="ECO:0007669"/>
    <property type="project" value="InterPro"/>
</dbReference>
<dbReference type="PROSITE" id="PS51746">
    <property type="entry name" value="PPM_2"/>
    <property type="match status" value="1"/>
</dbReference>
<reference evidence="3 4" key="1">
    <citation type="submission" date="2016-10" db="EMBL/GenBank/DDBJ databases">
        <authorList>
            <person name="Cai Z."/>
        </authorList>
    </citation>
    <scope>NUCLEOTIDE SEQUENCE [LARGE SCALE GENOMIC DNA]</scope>
    <source>
        <strain evidence="3 4">CGMCC 1.10826</strain>
    </source>
</reference>
<name>A0A2Y8ZWH2_9MICO</name>
<sequence length="267" mass="28035">MQIHWGVATDAGGRRQANEDSVLAQPPVFAVADGMGGHARGDMASRTVVTELENLARSERPLRPEDVSAALVRAGERIRGTMAGEDAVAGTTVAGAILTEEDGKPFWLVFNVGDSRVYRWTAQALEQVSVDHSLVQEMVDSGTISRAEARRHPQRNVITRAVGTGAVPEIDFWMLRAGGPDRLVLCSDGLFGELEDGEIAEVVSGATHPHEAAATLLDRAVQGGGANDNVSVVVVAAGGDADVDSTERRAGEDHGSTLPRAEAGAGR</sequence>
<dbReference type="EMBL" id="UETB01000001">
    <property type="protein sequence ID" value="SSA36434.1"/>
    <property type="molecule type" value="Genomic_DNA"/>
</dbReference>
<feature type="domain" description="PPM-type phosphatase" evidence="2">
    <location>
        <begin position="4"/>
        <end position="237"/>
    </location>
</feature>
<dbReference type="SMART" id="SM00332">
    <property type="entry name" value="PP2Cc"/>
    <property type="match status" value="1"/>
</dbReference>
<organism evidence="3 4">
    <name type="scientific">Georgenia satyanarayanai</name>
    <dbReference type="NCBI Taxonomy" id="860221"/>
    <lineage>
        <taxon>Bacteria</taxon>
        <taxon>Bacillati</taxon>
        <taxon>Actinomycetota</taxon>
        <taxon>Actinomycetes</taxon>
        <taxon>Micrococcales</taxon>
        <taxon>Bogoriellaceae</taxon>
        <taxon>Georgenia</taxon>
    </lineage>
</organism>
<feature type="compositionally biased region" description="Basic and acidic residues" evidence="1">
    <location>
        <begin position="245"/>
        <end position="255"/>
    </location>
</feature>
<dbReference type="InterPro" id="IPR036457">
    <property type="entry name" value="PPM-type-like_dom_sf"/>
</dbReference>
<gene>
    <name evidence="3" type="ORF">SAMN05216184_10193</name>
</gene>
<dbReference type="RefSeq" id="WP_110850636.1">
    <property type="nucleotide sequence ID" value="NZ_QKLZ01000001.1"/>
</dbReference>
<feature type="region of interest" description="Disordered" evidence="1">
    <location>
        <begin position="241"/>
        <end position="267"/>
    </location>
</feature>
<dbReference type="CDD" id="cd00143">
    <property type="entry name" value="PP2Cc"/>
    <property type="match status" value="1"/>
</dbReference>
<dbReference type="AlphaFoldDB" id="A0A2Y8ZWH2"/>
<dbReference type="InterPro" id="IPR001932">
    <property type="entry name" value="PPM-type_phosphatase-like_dom"/>
</dbReference>